<keyword evidence="4 10" id="KW-1133">Transmembrane helix</keyword>
<feature type="transmembrane region" description="Helical" evidence="10">
    <location>
        <begin position="56"/>
        <end position="81"/>
    </location>
</feature>
<accession>A0ABY6ZDD0</accession>
<dbReference type="EMBL" id="CP104067">
    <property type="protein sequence ID" value="WAH40563.1"/>
    <property type="molecule type" value="Genomic_DNA"/>
</dbReference>
<sequence>MKILSIFILGFIGGVTRFAFGDTLASILIVNAIGTLSLGILNSLCRTIQMKTCVEVGIRAGFIGSFTSFSALMIDAVRLYPEHTLDALGGIAIALCSISLYTVGIGLARYGLKQVGLEDTSDNDEQSTRKNGSMITQSMGAFREKL</sequence>
<protein>
    <recommendedName>
        <fullName evidence="10">Fluoride-specific ion channel</fullName>
    </recommendedName>
</protein>
<dbReference type="RefSeq" id="WP_268004462.1">
    <property type="nucleotide sequence ID" value="NZ_BSUT01000001.1"/>
</dbReference>
<feature type="region of interest" description="Disordered" evidence="11">
    <location>
        <begin position="119"/>
        <end position="146"/>
    </location>
</feature>
<comment type="subcellular location">
    <subcellularLocation>
        <location evidence="1">Cell membrane</location>
        <topology evidence="1">Multi-pass membrane protein</topology>
    </subcellularLocation>
</comment>
<feature type="transmembrane region" description="Helical" evidence="10">
    <location>
        <begin position="87"/>
        <end position="108"/>
    </location>
</feature>
<evidence type="ECO:0000256" key="6">
    <source>
        <dbReference type="ARBA" id="ARBA00023303"/>
    </source>
</evidence>
<keyword evidence="2 10" id="KW-1003">Cell membrane</keyword>
<evidence type="ECO:0000256" key="4">
    <source>
        <dbReference type="ARBA" id="ARBA00022989"/>
    </source>
</evidence>
<dbReference type="Proteomes" id="UP001164761">
    <property type="component" value="Chromosome"/>
</dbReference>
<name>A0ABY6ZDD0_9BACL</name>
<keyword evidence="5 10" id="KW-0472">Membrane</keyword>
<evidence type="ECO:0000313" key="12">
    <source>
        <dbReference type="EMBL" id="WAH40563.1"/>
    </source>
</evidence>
<keyword evidence="6" id="KW-0813">Transport</keyword>
<feature type="transmembrane region" description="Helical" evidence="10">
    <location>
        <begin position="27"/>
        <end position="44"/>
    </location>
</feature>
<organism evidence="12 13">
    <name type="scientific">Alicyclobacillus fastidiosus</name>
    <dbReference type="NCBI Taxonomy" id="392011"/>
    <lineage>
        <taxon>Bacteria</taxon>
        <taxon>Bacillati</taxon>
        <taxon>Bacillota</taxon>
        <taxon>Bacilli</taxon>
        <taxon>Bacillales</taxon>
        <taxon>Alicyclobacillaceae</taxon>
        <taxon>Alicyclobacillus</taxon>
    </lineage>
</organism>
<evidence type="ECO:0000256" key="9">
    <source>
        <dbReference type="ARBA" id="ARBA00049940"/>
    </source>
</evidence>
<keyword evidence="3 10" id="KW-0812">Transmembrane</keyword>
<keyword evidence="13" id="KW-1185">Reference proteome</keyword>
<dbReference type="Pfam" id="PF02537">
    <property type="entry name" value="CRCB"/>
    <property type="match status" value="1"/>
</dbReference>
<evidence type="ECO:0000256" key="7">
    <source>
        <dbReference type="ARBA" id="ARBA00035120"/>
    </source>
</evidence>
<keyword evidence="6" id="KW-0406">Ion transport</keyword>
<comment type="similarity">
    <text evidence="7 10">Belongs to the fluoride channel Fluc/FEX (TC 1.A.43) family.</text>
</comment>
<evidence type="ECO:0000256" key="11">
    <source>
        <dbReference type="SAM" id="MobiDB-lite"/>
    </source>
</evidence>
<reference evidence="12" key="1">
    <citation type="submission" date="2022-08" db="EMBL/GenBank/DDBJ databases">
        <title>Alicyclobacillus fastidiosus DSM 17978, complete genome.</title>
        <authorList>
            <person name="Wang Q."/>
            <person name="Cai R."/>
            <person name="Wang Z."/>
        </authorList>
    </citation>
    <scope>NUCLEOTIDE SEQUENCE</scope>
    <source>
        <strain evidence="12">DSM 17978</strain>
    </source>
</reference>
<evidence type="ECO:0000256" key="1">
    <source>
        <dbReference type="ARBA" id="ARBA00004651"/>
    </source>
</evidence>
<evidence type="ECO:0000313" key="13">
    <source>
        <dbReference type="Proteomes" id="UP001164761"/>
    </source>
</evidence>
<gene>
    <name evidence="12" type="ORF">NZD89_19920</name>
</gene>
<proteinExistence type="inferred from homology"/>
<evidence type="ECO:0000256" key="2">
    <source>
        <dbReference type="ARBA" id="ARBA00022475"/>
    </source>
</evidence>
<evidence type="ECO:0000256" key="3">
    <source>
        <dbReference type="ARBA" id="ARBA00022692"/>
    </source>
</evidence>
<comment type="catalytic activity">
    <reaction evidence="8">
        <text>fluoride(in) = fluoride(out)</text>
        <dbReference type="Rhea" id="RHEA:76159"/>
        <dbReference type="ChEBI" id="CHEBI:17051"/>
    </reaction>
    <physiologicalReaction direction="left-to-right" evidence="8">
        <dbReference type="Rhea" id="RHEA:76160"/>
    </physiologicalReaction>
</comment>
<dbReference type="InterPro" id="IPR003691">
    <property type="entry name" value="FluC"/>
</dbReference>
<feature type="compositionally biased region" description="Polar residues" evidence="11">
    <location>
        <begin position="129"/>
        <end position="139"/>
    </location>
</feature>
<keyword evidence="6" id="KW-0407">Ion channel</keyword>
<evidence type="ECO:0000256" key="5">
    <source>
        <dbReference type="ARBA" id="ARBA00023136"/>
    </source>
</evidence>
<comment type="function">
    <text evidence="9">Fluoride-specific ion channel. Important for reducing fluoride concentration in the cell, thus reducing its toxicity.</text>
</comment>
<evidence type="ECO:0000256" key="10">
    <source>
        <dbReference type="RuleBase" id="RU004340"/>
    </source>
</evidence>
<evidence type="ECO:0000256" key="8">
    <source>
        <dbReference type="ARBA" id="ARBA00035585"/>
    </source>
</evidence>